<feature type="transmembrane region" description="Helical" evidence="7">
    <location>
        <begin position="106"/>
        <end position="127"/>
    </location>
</feature>
<dbReference type="Proteomes" id="UP000184476">
    <property type="component" value="Unassembled WGS sequence"/>
</dbReference>
<name>A0A1M4T673_9BACL</name>
<feature type="domain" description="Major facilitator superfamily (MFS) profile" evidence="8">
    <location>
        <begin position="15"/>
        <end position="498"/>
    </location>
</feature>
<comment type="subcellular location">
    <subcellularLocation>
        <location evidence="1">Cell membrane</location>
        <topology evidence="1">Multi-pass membrane protein</topology>
    </subcellularLocation>
</comment>
<keyword evidence="4 7" id="KW-0812">Transmembrane</keyword>
<sequence length="528" mass="56984">MNQIEKKAGMREWLGLTILALPALLTSIDVSVMILALPHITTQLGADSVEQLWIMDIYGFLLAGFLITMGTISERIGLRKLLLIGGTTFGFASLLAAFSQSVEMLIVARAILGIAGATLFPTTFALVSHLFQDQKQRSFALGIYMTFLMGGMALGPLVGGAILEYYWWGAIFLPAVPVMVLLLITAPFLLPEVRNPKARQIDLLSVLLSLVTILPVIYGLKEIAKDGFQPGSIIAVIVGIVLGTLFIRRQKQLTNPLLDLRLFSNIGFRVSLGGMFGITLTGAFMLFISQYLQYVQNLSPLQAGLWTLPSVIASMLGSFFAPLIARRIRPAYLIAFGMIISITGMFFVLQLTVTSGLAIVVIAYILFNLGASPLPSLSSGLIANSVPPEKAGAAGSLLQTSGELAFAVGIATIGSLGTAVYRHQITHSIPTHLPPKETQSIQESIAGAVNVAERFPNSIGSDFLNHAYHAFINGMITVSLICGLIYLIVAFIFLNYMRHIPPIGTSQDSKNQPTTVPHNIDKVNEIQI</sequence>
<dbReference type="Gene3D" id="1.20.1720.10">
    <property type="entry name" value="Multidrug resistance protein D"/>
    <property type="match status" value="1"/>
</dbReference>
<feature type="transmembrane region" description="Helical" evidence="7">
    <location>
        <begin position="304"/>
        <end position="325"/>
    </location>
</feature>
<evidence type="ECO:0000256" key="6">
    <source>
        <dbReference type="ARBA" id="ARBA00023136"/>
    </source>
</evidence>
<reference evidence="9 10" key="1">
    <citation type="submission" date="2016-11" db="EMBL/GenBank/DDBJ databases">
        <authorList>
            <person name="Jaros S."/>
            <person name="Januszkiewicz K."/>
            <person name="Wedrychowicz H."/>
        </authorList>
    </citation>
    <scope>NUCLEOTIDE SEQUENCE [LARGE SCALE GENOMIC DNA]</scope>
    <source>
        <strain evidence="9 10">DSM 44666</strain>
    </source>
</reference>
<keyword evidence="2" id="KW-0813">Transport</keyword>
<feature type="transmembrane region" description="Helical" evidence="7">
    <location>
        <begin position="470"/>
        <end position="494"/>
    </location>
</feature>
<protein>
    <submittedName>
        <fullName evidence="9">MFS transporter, DHA2 family, multidrug resistance protein</fullName>
    </submittedName>
</protein>
<feature type="transmembrane region" description="Helical" evidence="7">
    <location>
        <begin position="139"/>
        <end position="159"/>
    </location>
</feature>
<feature type="transmembrane region" description="Helical" evidence="7">
    <location>
        <begin position="81"/>
        <end position="100"/>
    </location>
</feature>
<dbReference type="EMBL" id="FQVL01000001">
    <property type="protein sequence ID" value="SHE40012.1"/>
    <property type="molecule type" value="Genomic_DNA"/>
</dbReference>
<evidence type="ECO:0000256" key="7">
    <source>
        <dbReference type="SAM" id="Phobius"/>
    </source>
</evidence>
<dbReference type="STRING" id="112248.SAMN05444392_101329"/>
<keyword evidence="6 7" id="KW-0472">Membrane</keyword>
<accession>A0A1M4T673</accession>
<dbReference type="GO" id="GO:0022857">
    <property type="term" value="F:transmembrane transporter activity"/>
    <property type="evidence" value="ECO:0007669"/>
    <property type="project" value="InterPro"/>
</dbReference>
<evidence type="ECO:0000256" key="3">
    <source>
        <dbReference type="ARBA" id="ARBA00022475"/>
    </source>
</evidence>
<dbReference type="PANTHER" id="PTHR42718">
    <property type="entry name" value="MAJOR FACILITATOR SUPERFAMILY MULTIDRUG TRANSPORTER MFSC"/>
    <property type="match status" value="1"/>
</dbReference>
<feature type="transmembrane region" description="Helical" evidence="7">
    <location>
        <begin position="165"/>
        <end position="189"/>
    </location>
</feature>
<gene>
    <name evidence="9" type="ORF">SAMN05444392_101329</name>
</gene>
<dbReference type="RefSeq" id="WP_073150932.1">
    <property type="nucleotide sequence ID" value="NZ_FQVL01000001.1"/>
</dbReference>
<dbReference type="Gene3D" id="1.20.1250.20">
    <property type="entry name" value="MFS general substrate transporter like domains"/>
    <property type="match status" value="1"/>
</dbReference>
<evidence type="ECO:0000313" key="10">
    <source>
        <dbReference type="Proteomes" id="UP000184476"/>
    </source>
</evidence>
<keyword evidence="5 7" id="KW-1133">Transmembrane helix</keyword>
<dbReference type="GO" id="GO:0005886">
    <property type="term" value="C:plasma membrane"/>
    <property type="evidence" value="ECO:0007669"/>
    <property type="project" value="UniProtKB-SubCell"/>
</dbReference>
<feature type="transmembrane region" description="Helical" evidence="7">
    <location>
        <begin position="227"/>
        <end position="247"/>
    </location>
</feature>
<dbReference type="InterPro" id="IPR011701">
    <property type="entry name" value="MFS"/>
</dbReference>
<evidence type="ECO:0000256" key="5">
    <source>
        <dbReference type="ARBA" id="ARBA00022989"/>
    </source>
</evidence>
<evidence type="ECO:0000313" key="9">
    <source>
        <dbReference type="EMBL" id="SHE40012.1"/>
    </source>
</evidence>
<dbReference type="Pfam" id="PF07690">
    <property type="entry name" value="MFS_1"/>
    <property type="match status" value="1"/>
</dbReference>
<feature type="transmembrane region" description="Helical" evidence="7">
    <location>
        <begin position="201"/>
        <end position="221"/>
    </location>
</feature>
<dbReference type="OrthoDB" id="9781469at2"/>
<dbReference type="InterPro" id="IPR020846">
    <property type="entry name" value="MFS_dom"/>
</dbReference>
<keyword evidence="3" id="KW-1003">Cell membrane</keyword>
<dbReference type="PROSITE" id="PS50850">
    <property type="entry name" value="MFS"/>
    <property type="match status" value="1"/>
</dbReference>
<dbReference type="InterPro" id="IPR036259">
    <property type="entry name" value="MFS_trans_sf"/>
</dbReference>
<dbReference type="AlphaFoldDB" id="A0A1M4T673"/>
<feature type="transmembrane region" description="Helical" evidence="7">
    <location>
        <begin position="52"/>
        <end position="69"/>
    </location>
</feature>
<evidence type="ECO:0000256" key="2">
    <source>
        <dbReference type="ARBA" id="ARBA00022448"/>
    </source>
</evidence>
<evidence type="ECO:0000256" key="4">
    <source>
        <dbReference type="ARBA" id="ARBA00022692"/>
    </source>
</evidence>
<evidence type="ECO:0000259" key="8">
    <source>
        <dbReference type="PROSITE" id="PS50850"/>
    </source>
</evidence>
<organism evidence="9 10">
    <name type="scientific">Seinonella peptonophila</name>
    <dbReference type="NCBI Taxonomy" id="112248"/>
    <lineage>
        <taxon>Bacteria</taxon>
        <taxon>Bacillati</taxon>
        <taxon>Bacillota</taxon>
        <taxon>Bacilli</taxon>
        <taxon>Bacillales</taxon>
        <taxon>Thermoactinomycetaceae</taxon>
        <taxon>Seinonella</taxon>
    </lineage>
</organism>
<dbReference type="CDD" id="cd17321">
    <property type="entry name" value="MFS_MMR_MDR_like"/>
    <property type="match status" value="1"/>
</dbReference>
<keyword evidence="10" id="KW-1185">Reference proteome</keyword>
<dbReference type="SUPFAM" id="SSF103473">
    <property type="entry name" value="MFS general substrate transporter"/>
    <property type="match status" value="1"/>
</dbReference>
<dbReference type="PANTHER" id="PTHR42718:SF47">
    <property type="entry name" value="METHYL VIOLOGEN RESISTANCE PROTEIN SMVA"/>
    <property type="match status" value="1"/>
</dbReference>
<feature type="transmembrane region" description="Helical" evidence="7">
    <location>
        <begin position="332"/>
        <end position="365"/>
    </location>
</feature>
<feature type="transmembrane region" description="Helical" evidence="7">
    <location>
        <begin position="268"/>
        <end position="292"/>
    </location>
</feature>
<feature type="transmembrane region" description="Helical" evidence="7">
    <location>
        <begin position="12"/>
        <end position="40"/>
    </location>
</feature>
<evidence type="ECO:0000256" key="1">
    <source>
        <dbReference type="ARBA" id="ARBA00004651"/>
    </source>
</evidence>
<proteinExistence type="predicted"/>